<dbReference type="Proteomes" id="UP000799755">
    <property type="component" value="Unassembled WGS sequence"/>
</dbReference>
<protein>
    <submittedName>
        <fullName evidence="1">Uncharacterized protein</fullName>
    </submittedName>
</protein>
<dbReference type="EMBL" id="MU003535">
    <property type="protein sequence ID" value="KAF2464578.1"/>
    <property type="molecule type" value="Genomic_DNA"/>
</dbReference>
<evidence type="ECO:0000313" key="2">
    <source>
        <dbReference type="Proteomes" id="UP000799755"/>
    </source>
</evidence>
<gene>
    <name evidence="1" type="ORF">BDR25DRAFT_346609</name>
</gene>
<comment type="caution">
    <text evidence="1">The sequence shown here is derived from an EMBL/GenBank/DDBJ whole genome shotgun (WGS) entry which is preliminary data.</text>
</comment>
<keyword evidence="2" id="KW-1185">Reference proteome</keyword>
<name>A0ACB6QC88_9PLEO</name>
<accession>A0ACB6QC88</accession>
<sequence length="770" mass="84818">MSHSPLTPTQTHALFDILIHHQLYAEICAFKYPPAIQQYGYPFRKPDGVQTTSPLLQNMLNKFVLRLPGLNSVGQGFWEEKVSMLVMKMGEAELSESYDKGAIGARKALATAISSLLEYVARGMLGGYPGGPREKGGEEDEYDLTKAENVLQAWDDGMRELIYGNLLDELFERIAETGKLEDHSSLVQAAHEYILLNLSSFLHHVFIMSPDGQYILRLIENVHRLVPYYAVKQTLKVGNAATMINGMVKLVLTKLSVTAVTNWLGWTNSTNDGMNLMQQILSTVMAWDTSEFLRRAQKLESGRDAPIKAVFKAIKSYVYASREKHDAARGISMQESKSIIAVMLESADPPVATESLTEHQHDIAMEYFSTMLSIRDREELTKILCKLQPDLLTSAIRELVSAYDPIIRGVHNAVDLSSTLNDLENFLTDLIKISKPKKPNGNGTSNCNSRTGSRTNSRTSSPTPNASVLEAEPSTHTGIPTVEDYVHLLRKHIPSVHKFLHQVAKNAPELANQYREYAKVCAAELRVHNVGTEAHPPKHVEKGRGEEGAGAGAGDMTAPLTSLFSSLSSVKQDELRALLDHHSKHLRHLKSTSTARLKTLIAHTSRPSSSNSTSNLNPNLNPSAIPSASFNTTPNPNVNSATNATTTTKPHHLRGTTHGPGMYLSRWHSLLDSTLVTPATLSGPVRHGWEVKGELDGNGAKTDMMLGNGKRTGRRTARVGSATLRDGTGDVVERRERKRDGIEEVMTEAVWEGMRDGWVSVCRGLEVMGD</sequence>
<reference evidence="1" key="1">
    <citation type="journal article" date="2020" name="Stud. Mycol.">
        <title>101 Dothideomycetes genomes: a test case for predicting lifestyles and emergence of pathogens.</title>
        <authorList>
            <person name="Haridas S."/>
            <person name="Albert R."/>
            <person name="Binder M."/>
            <person name="Bloem J."/>
            <person name="Labutti K."/>
            <person name="Salamov A."/>
            <person name="Andreopoulos B."/>
            <person name="Baker S."/>
            <person name="Barry K."/>
            <person name="Bills G."/>
            <person name="Bluhm B."/>
            <person name="Cannon C."/>
            <person name="Castanera R."/>
            <person name="Culley D."/>
            <person name="Daum C."/>
            <person name="Ezra D."/>
            <person name="Gonzalez J."/>
            <person name="Henrissat B."/>
            <person name="Kuo A."/>
            <person name="Liang C."/>
            <person name="Lipzen A."/>
            <person name="Lutzoni F."/>
            <person name="Magnuson J."/>
            <person name="Mondo S."/>
            <person name="Nolan M."/>
            <person name="Ohm R."/>
            <person name="Pangilinan J."/>
            <person name="Park H.-J."/>
            <person name="Ramirez L."/>
            <person name="Alfaro M."/>
            <person name="Sun H."/>
            <person name="Tritt A."/>
            <person name="Yoshinaga Y."/>
            <person name="Zwiers L.-H."/>
            <person name="Turgeon B."/>
            <person name="Goodwin S."/>
            <person name="Spatafora J."/>
            <person name="Crous P."/>
            <person name="Grigoriev I."/>
        </authorList>
    </citation>
    <scope>NUCLEOTIDE SEQUENCE</scope>
    <source>
        <strain evidence="1">ATCC 200398</strain>
    </source>
</reference>
<proteinExistence type="predicted"/>
<evidence type="ECO:0000313" key="1">
    <source>
        <dbReference type="EMBL" id="KAF2464578.1"/>
    </source>
</evidence>
<organism evidence="1 2">
    <name type="scientific">Lindgomyces ingoldianus</name>
    <dbReference type="NCBI Taxonomy" id="673940"/>
    <lineage>
        <taxon>Eukaryota</taxon>
        <taxon>Fungi</taxon>
        <taxon>Dikarya</taxon>
        <taxon>Ascomycota</taxon>
        <taxon>Pezizomycotina</taxon>
        <taxon>Dothideomycetes</taxon>
        <taxon>Pleosporomycetidae</taxon>
        <taxon>Pleosporales</taxon>
        <taxon>Lindgomycetaceae</taxon>
        <taxon>Lindgomyces</taxon>
    </lineage>
</organism>